<reference evidence="1" key="1">
    <citation type="submission" date="2023-03" db="EMBL/GenBank/DDBJ databases">
        <title>Massive genome expansion in bonnet fungi (Mycena s.s.) driven by repeated elements and novel gene families across ecological guilds.</title>
        <authorList>
            <consortium name="Lawrence Berkeley National Laboratory"/>
            <person name="Harder C.B."/>
            <person name="Miyauchi S."/>
            <person name="Viragh M."/>
            <person name="Kuo A."/>
            <person name="Thoen E."/>
            <person name="Andreopoulos B."/>
            <person name="Lu D."/>
            <person name="Skrede I."/>
            <person name="Drula E."/>
            <person name="Henrissat B."/>
            <person name="Morin E."/>
            <person name="Kohler A."/>
            <person name="Barry K."/>
            <person name="LaButti K."/>
            <person name="Morin E."/>
            <person name="Salamov A."/>
            <person name="Lipzen A."/>
            <person name="Mereny Z."/>
            <person name="Hegedus B."/>
            <person name="Baldrian P."/>
            <person name="Stursova M."/>
            <person name="Weitz H."/>
            <person name="Taylor A."/>
            <person name="Grigoriev I.V."/>
            <person name="Nagy L.G."/>
            <person name="Martin F."/>
            <person name="Kauserud H."/>
        </authorList>
    </citation>
    <scope>NUCLEOTIDE SEQUENCE</scope>
    <source>
        <strain evidence="1">9284</strain>
    </source>
</reference>
<organism evidence="1 2">
    <name type="scientific">Roridomyces roridus</name>
    <dbReference type="NCBI Taxonomy" id="1738132"/>
    <lineage>
        <taxon>Eukaryota</taxon>
        <taxon>Fungi</taxon>
        <taxon>Dikarya</taxon>
        <taxon>Basidiomycota</taxon>
        <taxon>Agaricomycotina</taxon>
        <taxon>Agaricomycetes</taxon>
        <taxon>Agaricomycetidae</taxon>
        <taxon>Agaricales</taxon>
        <taxon>Marasmiineae</taxon>
        <taxon>Mycenaceae</taxon>
        <taxon>Roridomyces</taxon>
    </lineage>
</organism>
<evidence type="ECO:0000313" key="1">
    <source>
        <dbReference type="EMBL" id="KAJ7634448.1"/>
    </source>
</evidence>
<feature type="non-terminal residue" evidence="1">
    <location>
        <position position="1"/>
    </location>
</feature>
<name>A0AAD7FQY7_9AGAR</name>
<gene>
    <name evidence="1" type="ORF">FB45DRAFT_743500</name>
</gene>
<dbReference type="EMBL" id="JARKIF010000007">
    <property type="protein sequence ID" value="KAJ7634448.1"/>
    <property type="molecule type" value="Genomic_DNA"/>
</dbReference>
<proteinExistence type="predicted"/>
<evidence type="ECO:0000313" key="2">
    <source>
        <dbReference type="Proteomes" id="UP001221142"/>
    </source>
</evidence>
<comment type="caution">
    <text evidence="1">The sequence shown here is derived from an EMBL/GenBank/DDBJ whole genome shotgun (WGS) entry which is preliminary data.</text>
</comment>
<protein>
    <submittedName>
        <fullName evidence="1">Uncharacterized protein</fullName>
    </submittedName>
</protein>
<sequence length="175" mass="20009">MPLADLVSRLYMLAVQLSDAAERRRKEAANETSTGNLRIFFNDLRTRLEGTYELTPRQKTNIRGVAQDLVFDPMCTVYYTMSKDVERDLRKGAQKFDLENVFGVPVHEKQVVQWIKRACSSVRNSYRAEILASIAPGKKFVELKQFTYDMAVKFKKSAGDAELSEMYSVHVAMLV</sequence>
<accession>A0AAD7FQY7</accession>
<dbReference type="Proteomes" id="UP001221142">
    <property type="component" value="Unassembled WGS sequence"/>
</dbReference>
<keyword evidence="2" id="KW-1185">Reference proteome</keyword>
<dbReference type="AlphaFoldDB" id="A0AAD7FQY7"/>